<evidence type="ECO:0000313" key="2">
    <source>
        <dbReference type="Proteomes" id="UP000218267"/>
    </source>
</evidence>
<evidence type="ECO:0000313" key="1">
    <source>
        <dbReference type="EMBL" id="BAX79052.1"/>
    </source>
</evidence>
<dbReference type="RefSeq" id="WP_096427986.1">
    <property type="nucleotide sequence ID" value="NZ_AP018042.1"/>
</dbReference>
<dbReference type="OrthoDB" id="1121991at2"/>
<proteinExistence type="predicted"/>
<reference evidence="1 2" key="1">
    <citation type="journal article" date="2018" name="Mar. Genomics">
        <title>Complete genome sequence of Marinifilaceae bacterium strain SPP2, isolated from the Antarctic marine sediment.</title>
        <authorList>
            <person name="Watanabe M."/>
            <person name="Kojima H."/>
            <person name="Fukui M."/>
        </authorList>
    </citation>
    <scope>NUCLEOTIDE SEQUENCE [LARGE SCALE GENOMIC DNA]</scope>
    <source>
        <strain evidence="1 2">SPP2</strain>
    </source>
</reference>
<dbReference type="AlphaFoldDB" id="A0A1Y1CGA2"/>
<accession>A0A1Y1CGA2</accession>
<dbReference type="KEGG" id="mbas:ALGA_0663"/>
<name>A0A1Y1CGA2_9BACT</name>
<protein>
    <submittedName>
        <fullName evidence="1">Uncharacterized protein</fullName>
    </submittedName>
</protein>
<dbReference type="Proteomes" id="UP000218267">
    <property type="component" value="Chromosome"/>
</dbReference>
<sequence>MKYRTMNRKELASELGYSKSTLGRRMAKLPLEFREAIAQRLLYEHEVKYIHEKLTEMKILESGSK</sequence>
<gene>
    <name evidence="1" type="ORF">ALGA_0663</name>
</gene>
<dbReference type="EMBL" id="AP018042">
    <property type="protein sequence ID" value="BAX79052.1"/>
    <property type="molecule type" value="Genomic_DNA"/>
</dbReference>
<organism evidence="1 2">
    <name type="scientific">Labilibaculum antarcticum</name>
    <dbReference type="NCBI Taxonomy" id="1717717"/>
    <lineage>
        <taxon>Bacteria</taxon>
        <taxon>Pseudomonadati</taxon>
        <taxon>Bacteroidota</taxon>
        <taxon>Bacteroidia</taxon>
        <taxon>Marinilabiliales</taxon>
        <taxon>Marinifilaceae</taxon>
        <taxon>Labilibaculum</taxon>
    </lineage>
</organism>
<keyword evidence="2" id="KW-1185">Reference proteome</keyword>
<reference evidence="2" key="2">
    <citation type="journal article" date="2020" name="Antonie Van Leeuwenhoek">
        <title>Labilibaculum antarcticum sp. nov., a novel facultative anaerobic, psychrotorelant bacterium isolated from marine sediment of Antarctica.</title>
        <authorList>
            <person name="Watanabe M."/>
            <person name="Kojima H."/>
            <person name="Fukui M."/>
        </authorList>
    </citation>
    <scope>NUCLEOTIDE SEQUENCE [LARGE SCALE GENOMIC DNA]</scope>
    <source>
        <strain evidence="2">SPP2</strain>
    </source>
</reference>